<keyword evidence="3" id="KW-1185">Reference proteome</keyword>
<sequence length="74" mass="7999">MMLRLLGYASLAHLHIILVLYPPIGLSVQVPPPICPLYVHSRKYVMTSGPNVGGARLCKVLAGLEIVLPAPGRR</sequence>
<protein>
    <submittedName>
        <fullName evidence="2">Str. FM013</fullName>
    </submittedName>
</protein>
<keyword evidence="1" id="KW-0732">Signal</keyword>
<feature type="signal peptide" evidence="1">
    <location>
        <begin position="1"/>
        <end position="27"/>
    </location>
</feature>
<proteinExistence type="predicted"/>
<accession>A0A0G4PL95</accession>
<gene>
    <name evidence="2" type="ORF">PCAMFM013_S021g000115</name>
</gene>
<dbReference type="AlphaFoldDB" id="A0A0G4PL95"/>
<evidence type="ECO:0000256" key="1">
    <source>
        <dbReference type="SAM" id="SignalP"/>
    </source>
</evidence>
<reference evidence="2 3" key="1">
    <citation type="journal article" date="2014" name="Nat. Commun.">
        <title>Multiple recent horizontal transfers of a large genomic region in cheese making fungi.</title>
        <authorList>
            <person name="Cheeseman K."/>
            <person name="Ropars J."/>
            <person name="Renault P."/>
            <person name="Dupont J."/>
            <person name="Gouzy J."/>
            <person name="Branca A."/>
            <person name="Abraham A.L."/>
            <person name="Ceppi M."/>
            <person name="Conseiller E."/>
            <person name="Debuchy R."/>
            <person name="Malagnac F."/>
            <person name="Goarin A."/>
            <person name="Silar P."/>
            <person name="Lacoste S."/>
            <person name="Sallet E."/>
            <person name="Bensimon A."/>
            <person name="Giraud T."/>
            <person name="Brygoo Y."/>
        </authorList>
    </citation>
    <scope>NUCLEOTIDE SEQUENCE [LARGE SCALE GENOMIC DNA]</scope>
    <source>
        <strain evidence="3">FM 013</strain>
    </source>
</reference>
<dbReference type="Proteomes" id="UP000053732">
    <property type="component" value="Unassembled WGS sequence"/>
</dbReference>
<feature type="chain" id="PRO_5005195564" evidence="1">
    <location>
        <begin position="28"/>
        <end position="74"/>
    </location>
</feature>
<evidence type="ECO:0000313" key="2">
    <source>
        <dbReference type="EMBL" id="CRL27200.1"/>
    </source>
</evidence>
<name>A0A0G4PL95_PENC3</name>
<organism evidence="2 3">
    <name type="scientific">Penicillium camemberti (strain FM 013)</name>
    <dbReference type="NCBI Taxonomy" id="1429867"/>
    <lineage>
        <taxon>Eukaryota</taxon>
        <taxon>Fungi</taxon>
        <taxon>Dikarya</taxon>
        <taxon>Ascomycota</taxon>
        <taxon>Pezizomycotina</taxon>
        <taxon>Eurotiomycetes</taxon>
        <taxon>Eurotiomycetidae</taxon>
        <taxon>Eurotiales</taxon>
        <taxon>Aspergillaceae</taxon>
        <taxon>Penicillium</taxon>
    </lineage>
</organism>
<dbReference type="EMBL" id="HG793154">
    <property type="protein sequence ID" value="CRL27200.1"/>
    <property type="molecule type" value="Genomic_DNA"/>
</dbReference>
<evidence type="ECO:0000313" key="3">
    <source>
        <dbReference type="Proteomes" id="UP000053732"/>
    </source>
</evidence>